<keyword evidence="1" id="KW-0732">Signal</keyword>
<dbReference type="EMBL" id="OCNJ01000011">
    <property type="protein sequence ID" value="SOE00061.1"/>
    <property type="molecule type" value="Genomic_DNA"/>
</dbReference>
<evidence type="ECO:0008006" key="4">
    <source>
        <dbReference type="Google" id="ProtNLM"/>
    </source>
</evidence>
<organism evidence="2 3">
    <name type="scientific">Caenispirillum bisanense</name>
    <dbReference type="NCBI Taxonomy" id="414052"/>
    <lineage>
        <taxon>Bacteria</taxon>
        <taxon>Pseudomonadati</taxon>
        <taxon>Pseudomonadota</taxon>
        <taxon>Alphaproteobacteria</taxon>
        <taxon>Rhodospirillales</taxon>
        <taxon>Novispirillaceae</taxon>
        <taxon>Caenispirillum</taxon>
    </lineage>
</organism>
<gene>
    <name evidence="2" type="ORF">SAMN05421508_11162</name>
</gene>
<dbReference type="AlphaFoldDB" id="A0A286GX39"/>
<feature type="chain" id="PRO_5012357614" description="Lipoprotein" evidence="1">
    <location>
        <begin position="16"/>
        <end position="203"/>
    </location>
</feature>
<reference evidence="2 3" key="1">
    <citation type="submission" date="2017-09" db="EMBL/GenBank/DDBJ databases">
        <authorList>
            <person name="Ehlers B."/>
            <person name="Leendertz F.H."/>
        </authorList>
    </citation>
    <scope>NUCLEOTIDE SEQUENCE [LARGE SCALE GENOMIC DNA]</scope>
    <source>
        <strain evidence="2 3">USBA 140</strain>
    </source>
</reference>
<dbReference type="RefSeq" id="WP_097281048.1">
    <property type="nucleotide sequence ID" value="NZ_OCNJ01000011.1"/>
</dbReference>
<dbReference type="Proteomes" id="UP000219621">
    <property type="component" value="Unassembled WGS sequence"/>
</dbReference>
<evidence type="ECO:0000313" key="2">
    <source>
        <dbReference type="EMBL" id="SOE00061.1"/>
    </source>
</evidence>
<dbReference type="PROSITE" id="PS51257">
    <property type="entry name" value="PROKAR_LIPOPROTEIN"/>
    <property type="match status" value="1"/>
</dbReference>
<proteinExistence type="predicted"/>
<keyword evidence="3" id="KW-1185">Reference proteome</keyword>
<protein>
    <recommendedName>
        <fullName evidence="4">Lipoprotein</fullName>
    </recommendedName>
</protein>
<name>A0A286GX39_9PROT</name>
<evidence type="ECO:0000313" key="3">
    <source>
        <dbReference type="Proteomes" id="UP000219621"/>
    </source>
</evidence>
<accession>A0A286GX39</accession>
<evidence type="ECO:0000256" key="1">
    <source>
        <dbReference type="SAM" id="SignalP"/>
    </source>
</evidence>
<feature type="signal peptide" evidence="1">
    <location>
        <begin position="1"/>
        <end position="15"/>
    </location>
</feature>
<sequence>MMRLLPLLLATGALAACTTLGLGGDGGGEAAPAAAPATPVALDTAPAPAPAELSAAAQTSHYVLPETETLRVARLEATALPDGRTVEQVDLGRGFMVIESLPGEAAFKPFPHDAFLPAADAVVARNSDGTLQRASDGYADGINWALYQGAVPCLFAQGSFGPDTPNGKQHAARLLLCGQPDGSSAPGDVKEEALAFLRGLAPR</sequence>